<evidence type="ECO:0000313" key="2">
    <source>
        <dbReference type="Proteomes" id="UP000030680"/>
    </source>
</evidence>
<dbReference type="GeneID" id="17085118"/>
<feature type="non-terminal residue" evidence="1">
    <location>
        <position position="1"/>
    </location>
</feature>
<gene>
    <name evidence="1" type="ORF">Gasu_62210</name>
</gene>
<sequence length="203" mass="22945">DADDSIENQIEAAANTRRIFPEVLPDDPAEQCSTVKDAIQQTAEMLANLAAVSLAQARCFGLSEKILKETSEIQSKFEQIEKNEDPANIETVSRDMDQLVVAFANTITILATFASKEGDETLSQNLLRIREILYEDSYDDERDYLDKLEDYRALTILRAFHSTFHPAQRVQIIIRGLNEVELKNLYLRVIGALTDADVPRTPR</sequence>
<name>M2WQQ6_GALSU</name>
<keyword evidence="2" id="KW-1185">Reference proteome</keyword>
<dbReference type="KEGG" id="gsl:Gasu_62210"/>
<dbReference type="Gramene" id="EME26125">
    <property type="protein sequence ID" value="EME26125"/>
    <property type="gene ID" value="Gasu_62210"/>
</dbReference>
<protein>
    <submittedName>
        <fullName evidence="1">Uncharacterized protein</fullName>
    </submittedName>
</protein>
<dbReference type="Proteomes" id="UP000030680">
    <property type="component" value="Unassembled WGS sequence"/>
</dbReference>
<accession>M2WQQ6</accession>
<reference evidence="2" key="1">
    <citation type="journal article" date="2013" name="Science">
        <title>Gene transfer from bacteria and archaea facilitated evolution of an extremophilic eukaryote.</title>
        <authorList>
            <person name="Schonknecht G."/>
            <person name="Chen W.H."/>
            <person name="Ternes C.M."/>
            <person name="Barbier G.G."/>
            <person name="Shrestha R.P."/>
            <person name="Stanke M."/>
            <person name="Brautigam A."/>
            <person name="Baker B.J."/>
            <person name="Banfield J.F."/>
            <person name="Garavito R.M."/>
            <person name="Carr K."/>
            <person name="Wilkerson C."/>
            <person name="Rensing S.A."/>
            <person name="Gagneul D."/>
            <person name="Dickenson N.E."/>
            <person name="Oesterhelt C."/>
            <person name="Lercher M.J."/>
            <person name="Weber A.P."/>
        </authorList>
    </citation>
    <scope>NUCLEOTIDE SEQUENCE [LARGE SCALE GENOMIC DNA]</scope>
    <source>
        <strain evidence="2">074W</strain>
    </source>
</reference>
<evidence type="ECO:0000313" key="1">
    <source>
        <dbReference type="EMBL" id="EME26125.1"/>
    </source>
</evidence>
<dbReference type="EMBL" id="KB454601">
    <property type="protein sequence ID" value="EME26125.1"/>
    <property type="molecule type" value="Genomic_DNA"/>
</dbReference>
<proteinExistence type="predicted"/>
<dbReference type="AlphaFoldDB" id="M2WQQ6"/>
<dbReference type="RefSeq" id="XP_005702645.1">
    <property type="nucleotide sequence ID" value="XM_005702588.2"/>
</dbReference>
<organism evidence="1 2">
    <name type="scientific">Galdieria sulphuraria</name>
    <name type="common">Red alga</name>
    <dbReference type="NCBI Taxonomy" id="130081"/>
    <lineage>
        <taxon>Eukaryota</taxon>
        <taxon>Rhodophyta</taxon>
        <taxon>Bangiophyceae</taxon>
        <taxon>Galdieriales</taxon>
        <taxon>Galdieriaceae</taxon>
        <taxon>Galdieria</taxon>
    </lineage>
</organism>